<organism evidence="1 2">
    <name type="scientific">Nephila pilipes</name>
    <name type="common">Giant wood spider</name>
    <name type="synonym">Nephila maculata</name>
    <dbReference type="NCBI Taxonomy" id="299642"/>
    <lineage>
        <taxon>Eukaryota</taxon>
        <taxon>Metazoa</taxon>
        <taxon>Ecdysozoa</taxon>
        <taxon>Arthropoda</taxon>
        <taxon>Chelicerata</taxon>
        <taxon>Arachnida</taxon>
        <taxon>Araneae</taxon>
        <taxon>Araneomorphae</taxon>
        <taxon>Entelegynae</taxon>
        <taxon>Araneoidea</taxon>
        <taxon>Nephilidae</taxon>
        <taxon>Nephila</taxon>
    </lineage>
</organism>
<keyword evidence="2" id="KW-1185">Reference proteome</keyword>
<sequence>MVLLLQPCKLGYLRSHVAVVEELTPAFPRIVMTLKQFLSLIVLIASYRENTRLRLGTPFPDEQRYTRAAEDGLYIFESQSSEDDGLMLVLHYPKLLHPTLVEL</sequence>
<protein>
    <submittedName>
        <fullName evidence="1">Uncharacterized protein</fullName>
    </submittedName>
</protein>
<name>A0A8X6UJU0_NEPPI</name>
<dbReference type="AlphaFoldDB" id="A0A8X6UJU0"/>
<accession>A0A8X6UJU0</accession>
<reference evidence="1" key="1">
    <citation type="submission" date="2020-08" db="EMBL/GenBank/DDBJ databases">
        <title>Multicomponent nature underlies the extraordinary mechanical properties of spider dragline silk.</title>
        <authorList>
            <person name="Kono N."/>
            <person name="Nakamura H."/>
            <person name="Mori M."/>
            <person name="Yoshida Y."/>
            <person name="Ohtoshi R."/>
            <person name="Malay A.D."/>
            <person name="Moran D.A.P."/>
            <person name="Tomita M."/>
            <person name="Numata K."/>
            <person name="Arakawa K."/>
        </authorList>
    </citation>
    <scope>NUCLEOTIDE SEQUENCE</scope>
</reference>
<proteinExistence type="predicted"/>
<evidence type="ECO:0000313" key="2">
    <source>
        <dbReference type="Proteomes" id="UP000887013"/>
    </source>
</evidence>
<dbReference type="Proteomes" id="UP000887013">
    <property type="component" value="Unassembled WGS sequence"/>
</dbReference>
<comment type="caution">
    <text evidence="1">The sequence shown here is derived from an EMBL/GenBank/DDBJ whole genome shotgun (WGS) entry which is preliminary data.</text>
</comment>
<dbReference type="EMBL" id="BMAW01082292">
    <property type="protein sequence ID" value="GFU28475.1"/>
    <property type="molecule type" value="Genomic_DNA"/>
</dbReference>
<evidence type="ECO:0000313" key="1">
    <source>
        <dbReference type="EMBL" id="GFU28475.1"/>
    </source>
</evidence>
<gene>
    <name evidence="1" type="ORF">NPIL_206241</name>
</gene>